<dbReference type="GO" id="GO:0015179">
    <property type="term" value="F:L-amino acid transmembrane transporter activity"/>
    <property type="evidence" value="ECO:0007669"/>
    <property type="project" value="TreeGrafter"/>
</dbReference>
<evidence type="ECO:0000256" key="6">
    <source>
        <dbReference type="SAM" id="Phobius"/>
    </source>
</evidence>
<evidence type="ECO:0000313" key="9">
    <source>
        <dbReference type="Proteomes" id="UP000825935"/>
    </source>
</evidence>
<evidence type="ECO:0000256" key="2">
    <source>
        <dbReference type="ARBA" id="ARBA00022692"/>
    </source>
</evidence>
<feature type="transmembrane region" description="Helical" evidence="6">
    <location>
        <begin position="54"/>
        <end position="74"/>
    </location>
</feature>
<evidence type="ECO:0000259" key="7">
    <source>
        <dbReference type="Pfam" id="PF01490"/>
    </source>
</evidence>
<comment type="subcellular location">
    <subcellularLocation>
        <location evidence="1">Membrane</location>
        <topology evidence="1">Multi-pass membrane protein</topology>
    </subcellularLocation>
</comment>
<dbReference type="OrthoDB" id="40134at2759"/>
<keyword evidence="9" id="KW-1185">Reference proteome</keyword>
<dbReference type="PANTHER" id="PTHR22950:SF674">
    <property type="entry name" value="AMINO ACID TRANSPORTER AVT3A"/>
    <property type="match status" value="1"/>
</dbReference>
<feature type="transmembrane region" description="Helical" evidence="6">
    <location>
        <begin position="80"/>
        <end position="102"/>
    </location>
</feature>
<organism evidence="8 9">
    <name type="scientific">Ceratopteris richardii</name>
    <name type="common">Triangle waterfern</name>
    <dbReference type="NCBI Taxonomy" id="49495"/>
    <lineage>
        <taxon>Eukaryota</taxon>
        <taxon>Viridiplantae</taxon>
        <taxon>Streptophyta</taxon>
        <taxon>Embryophyta</taxon>
        <taxon>Tracheophyta</taxon>
        <taxon>Polypodiopsida</taxon>
        <taxon>Polypodiidae</taxon>
        <taxon>Polypodiales</taxon>
        <taxon>Pteridineae</taxon>
        <taxon>Pteridaceae</taxon>
        <taxon>Parkerioideae</taxon>
        <taxon>Ceratopteris</taxon>
    </lineage>
</organism>
<evidence type="ECO:0000256" key="4">
    <source>
        <dbReference type="ARBA" id="ARBA00022989"/>
    </source>
</evidence>
<accession>A0A8T2Q806</accession>
<feature type="transmembrane region" description="Helical" evidence="6">
    <location>
        <begin position="356"/>
        <end position="379"/>
    </location>
</feature>
<dbReference type="Proteomes" id="UP000825935">
    <property type="component" value="Chromosome 37"/>
</dbReference>
<dbReference type="AlphaFoldDB" id="A0A8T2Q806"/>
<gene>
    <name evidence="8" type="ORF">KP509_37G017800</name>
</gene>
<dbReference type="PANTHER" id="PTHR22950">
    <property type="entry name" value="AMINO ACID TRANSPORTER"/>
    <property type="match status" value="1"/>
</dbReference>
<keyword evidence="2 6" id="KW-0812">Transmembrane</keyword>
<evidence type="ECO:0000313" key="8">
    <source>
        <dbReference type="EMBL" id="KAH7279401.1"/>
    </source>
</evidence>
<reference evidence="8" key="1">
    <citation type="submission" date="2021-08" db="EMBL/GenBank/DDBJ databases">
        <title>WGS assembly of Ceratopteris richardii.</title>
        <authorList>
            <person name="Marchant D.B."/>
            <person name="Chen G."/>
            <person name="Jenkins J."/>
            <person name="Shu S."/>
            <person name="Leebens-Mack J."/>
            <person name="Grimwood J."/>
            <person name="Schmutz J."/>
            <person name="Soltis P."/>
            <person name="Soltis D."/>
            <person name="Chen Z.-H."/>
        </authorList>
    </citation>
    <scope>NUCLEOTIDE SEQUENCE</scope>
    <source>
        <strain evidence="8">Whitten #5841</strain>
        <tissue evidence="8">Leaf</tissue>
    </source>
</reference>
<keyword evidence="5 6" id="KW-0472">Membrane</keyword>
<protein>
    <recommendedName>
        <fullName evidence="7">Amino acid transporter transmembrane domain-containing protein</fullName>
    </recommendedName>
</protein>
<dbReference type="GO" id="GO:0005774">
    <property type="term" value="C:vacuolar membrane"/>
    <property type="evidence" value="ECO:0007669"/>
    <property type="project" value="TreeGrafter"/>
</dbReference>
<evidence type="ECO:0000256" key="5">
    <source>
        <dbReference type="ARBA" id="ARBA00023136"/>
    </source>
</evidence>
<feature type="transmembrane region" description="Helical" evidence="6">
    <location>
        <begin position="280"/>
        <end position="301"/>
    </location>
</feature>
<dbReference type="OMA" id="SAMYVPN"/>
<keyword evidence="3" id="KW-0813">Transport</keyword>
<dbReference type="Pfam" id="PF01490">
    <property type="entry name" value="Aa_trans"/>
    <property type="match status" value="2"/>
</dbReference>
<feature type="domain" description="Amino acid transporter transmembrane" evidence="7">
    <location>
        <begin position="209"/>
        <end position="467"/>
    </location>
</feature>
<evidence type="ECO:0000256" key="3">
    <source>
        <dbReference type="ARBA" id="ARBA00022970"/>
    </source>
</evidence>
<proteinExistence type="predicted"/>
<feature type="transmembrane region" description="Helical" evidence="6">
    <location>
        <begin position="391"/>
        <end position="408"/>
    </location>
</feature>
<feature type="transmembrane region" description="Helical" evidence="6">
    <location>
        <begin position="217"/>
        <end position="235"/>
    </location>
</feature>
<feature type="transmembrane region" description="Helical" evidence="6">
    <location>
        <begin position="414"/>
        <end position="434"/>
    </location>
</feature>
<sequence length="477" mass="52296">MPEHDKKCGFPFSKEHKCNLLFNGNTNGIVLQNYDLNERHQDHVGTQLSSSGKAFGNILISIVGSGVLGLPYTFKRTGWLPSTLVLSFVAVLCYYCMMLLVWSRKRLEKERNRFIDSFSDLAFLLYGTWGSFTVDFLLILSQGAFCVAYLIFIGENLTSVFSAGDTVGVMNPYPTDYIKELSDNDESNSVYVVKKFSMGLAANSNIVTRFFSSKAGYIWVVFFFEIALASIGTLTKLAPFSIFADIVNFGSMAVVLEQDITTMVRSRIANISVSQGLSALPFAIGVGIYAFEGIALVLPLESSMKERKNFGKVLGVAMLCITLLYISFGLMGYFAFGEDTLDIVTLNLGSGWKPTLVKVGLCLGLFFTFAVMMFPVHQLVEQRLLRGRQSILLRAVIVFIAALCAIGIPHFGDFLSLIGNSVCCAVAFIVPALCHIKANRKEISKVALGIDYVIIVLGAVYGVWGTVLAVQNICSSV</sequence>
<comment type="caution">
    <text evidence="8">The sequence shown here is derived from an EMBL/GenBank/DDBJ whole genome shotgun (WGS) entry which is preliminary data.</text>
</comment>
<keyword evidence="4 6" id="KW-1133">Transmembrane helix</keyword>
<feature type="domain" description="Amino acid transporter transmembrane" evidence="7">
    <location>
        <begin position="49"/>
        <end position="163"/>
    </location>
</feature>
<feature type="transmembrane region" description="Helical" evidence="6">
    <location>
        <begin position="313"/>
        <end position="336"/>
    </location>
</feature>
<dbReference type="EMBL" id="CM035442">
    <property type="protein sequence ID" value="KAH7279400.1"/>
    <property type="molecule type" value="Genomic_DNA"/>
</dbReference>
<evidence type="ECO:0000256" key="1">
    <source>
        <dbReference type="ARBA" id="ARBA00004141"/>
    </source>
</evidence>
<keyword evidence="3" id="KW-0029">Amino-acid transport</keyword>
<name>A0A8T2Q806_CERRI</name>
<dbReference type="InterPro" id="IPR013057">
    <property type="entry name" value="AA_transpt_TM"/>
</dbReference>
<feature type="transmembrane region" description="Helical" evidence="6">
    <location>
        <begin position="446"/>
        <end position="464"/>
    </location>
</feature>
<dbReference type="EMBL" id="CM035442">
    <property type="protein sequence ID" value="KAH7279401.1"/>
    <property type="molecule type" value="Genomic_DNA"/>
</dbReference>